<dbReference type="GO" id="GO:0004866">
    <property type="term" value="F:endopeptidase inhibitor activity"/>
    <property type="evidence" value="ECO:0007669"/>
    <property type="project" value="InterPro"/>
</dbReference>
<dbReference type="InterPro" id="IPR021625">
    <property type="entry name" value="PI31_Prot_N"/>
</dbReference>
<keyword evidence="6" id="KW-1185">Reference proteome</keyword>
<evidence type="ECO:0000256" key="2">
    <source>
        <dbReference type="ARBA" id="ARBA00022942"/>
    </source>
</evidence>
<dbReference type="GO" id="GO:0000502">
    <property type="term" value="C:proteasome complex"/>
    <property type="evidence" value="ECO:0007669"/>
    <property type="project" value="UniProtKB-KW"/>
</dbReference>
<evidence type="ECO:0000256" key="3">
    <source>
        <dbReference type="SAM" id="MobiDB-lite"/>
    </source>
</evidence>
<dbReference type="Gene3D" id="3.40.1000.30">
    <property type="match status" value="1"/>
</dbReference>
<evidence type="ECO:0000313" key="5">
    <source>
        <dbReference type="EMBL" id="CAI5737085.1"/>
    </source>
</evidence>
<dbReference type="InterPro" id="IPR045128">
    <property type="entry name" value="PI31-like"/>
</dbReference>
<gene>
    <name evidence="5" type="ORF">HBR001_LOCUS7038</name>
</gene>
<accession>A0AAV0UMR8</accession>
<protein>
    <recommendedName>
        <fullName evidence="4">PI31 proteasome regulator N-terminal domain-containing protein</fullName>
    </recommendedName>
</protein>
<dbReference type="EMBL" id="CANTFL010001332">
    <property type="protein sequence ID" value="CAI5737085.1"/>
    <property type="molecule type" value="Genomic_DNA"/>
</dbReference>
<dbReference type="Proteomes" id="UP001162031">
    <property type="component" value="Unassembled WGS sequence"/>
</dbReference>
<dbReference type="PANTHER" id="PTHR13266:SF1">
    <property type="entry name" value="PROTEASOME INHIBITOR PI31 SUBUNIT"/>
    <property type="match status" value="1"/>
</dbReference>
<feature type="compositionally biased region" description="Gly residues" evidence="3">
    <location>
        <begin position="246"/>
        <end position="258"/>
    </location>
</feature>
<comment type="caution">
    <text evidence="5">The sequence shown here is derived from an EMBL/GenBank/DDBJ whole genome shotgun (WGS) entry which is preliminary data.</text>
</comment>
<sequence>MADEQRQRDRAQLGAAIDSLSDSALKTHMLTALRAFETSASSTQSMVVQQEKEKDDAIAVKLRDKSATVHEPRDALFLAVHVLLLEAGYKLTGTVGSEFALPEDWDVNRANGLYQAEYVHPNDDSIKFSLQGLVVGGKLQVYVSDDKDHTHSIELSVDKHVASSKSTSPLAAADVLRDLKTLRETVAPFAERIRPAKKKEKPASAAGRPAFVQPPPNRDDRGGASGIPSSPARIPSVGSGDVFPPGLGGSRGGGGGGNRDMLVGPDHPLFGHRRDPSMGPVPGARFDPFGPPMNPLGPSGLHGPPSRGPAPLMPFGGPGPDHLRMPRDDDMAPDFGGLNGRGSRSRGSDFSQPFGANHSFF</sequence>
<proteinExistence type="inferred from homology"/>
<organism evidence="5 6">
    <name type="scientific">Hyaloperonospora brassicae</name>
    <name type="common">Brassica downy mildew</name>
    <name type="synonym">Peronospora brassicae</name>
    <dbReference type="NCBI Taxonomy" id="162125"/>
    <lineage>
        <taxon>Eukaryota</taxon>
        <taxon>Sar</taxon>
        <taxon>Stramenopiles</taxon>
        <taxon>Oomycota</taxon>
        <taxon>Peronosporomycetes</taxon>
        <taxon>Peronosporales</taxon>
        <taxon>Peronosporaceae</taxon>
        <taxon>Hyaloperonospora</taxon>
    </lineage>
</organism>
<keyword evidence="2" id="KW-0647">Proteasome</keyword>
<evidence type="ECO:0000313" key="6">
    <source>
        <dbReference type="Proteomes" id="UP001162031"/>
    </source>
</evidence>
<dbReference type="Pfam" id="PF11566">
    <property type="entry name" value="PI31_Prot_N"/>
    <property type="match status" value="1"/>
</dbReference>
<dbReference type="GO" id="GO:0043161">
    <property type="term" value="P:proteasome-mediated ubiquitin-dependent protein catabolic process"/>
    <property type="evidence" value="ECO:0007669"/>
    <property type="project" value="InterPro"/>
</dbReference>
<comment type="similarity">
    <text evidence="1">Belongs to the proteasome inhibitor PI31 family.</text>
</comment>
<reference evidence="5" key="1">
    <citation type="submission" date="2022-12" db="EMBL/GenBank/DDBJ databases">
        <authorList>
            <person name="Webb A."/>
        </authorList>
    </citation>
    <scope>NUCLEOTIDE SEQUENCE</scope>
    <source>
        <strain evidence="5">Hp1</strain>
    </source>
</reference>
<feature type="compositionally biased region" description="Basic and acidic residues" evidence="3">
    <location>
        <begin position="321"/>
        <end position="330"/>
    </location>
</feature>
<evidence type="ECO:0000259" key="4">
    <source>
        <dbReference type="Pfam" id="PF11566"/>
    </source>
</evidence>
<evidence type="ECO:0000256" key="1">
    <source>
        <dbReference type="ARBA" id="ARBA00006405"/>
    </source>
</evidence>
<feature type="compositionally biased region" description="Low complexity" evidence="3">
    <location>
        <begin position="296"/>
        <end position="305"/>
    </location>
</feature>
<feature type="domain" description="PI31 proteasome regulator N-terminal" evidence="4">
    <location>
        <begin position="67"/>
        <end position="191"/>
    </location>
</feature>
<name>A0AAV0UMR8_HYABA</name>
<dbReference type="GO" id="GO:0070628">
    <property type="term" value="F:proteasome binding"/>
    <property type="evidence" value="ECO:0007669"/>
    <property type="project" value="InterPro"/>
</dbReference>
<dbReference type="PANTHER" id="PTHR13266">
    <property type="entry name" value="PROTEASOME INHIBITOR"/>
    <property type="match status" value="1"/>
</dbReference>
<dbReference type="AlphaFoldDB" id="A0AAV0UMR8"/>
<feature type="region of interest" description="Disordered" evidence="3">
    <location>
        <begin position="190"/>
        <end position="361"/>
    </location>
</feature>